<dbReference type="InterPro" id="IPR001296">
    <property type="entry name" value="Glyco_trans_1"/>
</dbReference>
<dbReference type="RefSeq" id="WP_012553818.1">
    <property type="nucleotide sequence ID" value="NZ_JABEQG010000002.1"/>
</dbReference>
<accession>A0A7W4FC31</accession>
<evidence type="ECO:0000313" key="3">
    <source>
        <dbReference type="EMBL" id="MBB2155010.1"/>
    </source>
</evidence>
<dbReference type="Pfam" id="PF13439">
    <property type="entry name" value="Glyco_transf_4"/>
    <property type="match status" value="1"/>
</dbReference>
<dbReference type="Gene3D" id="3.40.50.2000">
    <property type="entry name" value="Glycogen Phosphorylase B"/>
    <property type="match status" value="2"/>
</dbReference>
<dbReference type="SUPFAM" id="SSF53756">
    <property type="entry name" value="UDP-Glycosyltransferase/glycogen phosphorylase"/>
    <property type="match status" value="1"/>
</dbReference>
<evidence type="ECO:0000259" key="2">
    <source>
        <dbReference type="Pfam" id="PF13439"/>
    </source>
</evidence>
<gene>
    <name evidence="3" type="ORF">HLH33_01575</name>
</gene>
<dbReference type="InterPro" id="IPR050194">
    <property type="entry name" value="Glycosyltransferase_grp1"/>
</dbReference>
<reference evidence="3 4" key="1">
    <citation type="submission" date="2020-04" db="EMBL/GenBank/DDBJ databases">
        <title>Description of novel Gluconacetobacter.</title>
        <authorList>
            <person name="Sombolestani A."/>
        </authorList>
    </citation>
    <scope>NUCLEOTIDE SEQUENCE [LARGE SCALE GENOMIC DNA]</scope>
    <source>
        <strain evidence="3 4">LMG 7603</strain>
    </source>
</reference>
<protein>
    <submittedName>
        <fullName evidence="3">Glycosyltransferase</fullName>
    </submittedName>
</protein>
<comment type="caution">
    <text evidence="3">The sequence shown here is derived from an EMBL/GenBank/DDBJ whole genome shotgun (WGS) entry which is preliminary data.</text>
</comment>
<feature type="domain" description="Glycosyltransferase subfamily 4-like N-terminal" evidence="2">
    <location>
        <begin position="51"/>
        <end position="178"/>
    </location>
</feature>
<dbReference type="Pfam" id="PF00534">
    <property type="entry name" value="Glycos_transf_1"/>
    <property type="match status" value="1"/>
</dbReference>
<evidence type="ECO:0000259" key="1">
    <source>
        <dbReference type="Pfam" id="PF00534"/>
    </source>
</evidence>
<name>A0A7W4FC31_GLUDI</name>
<feature type="domain" description="Glycosyl transferase family 1" evidence="1">
    <location>
        <begin position="187"/>
        <end position="350"/>
    </location>
</feature>
<proteinExistence type="predicted"/>
<organism evidence="3 4">
    <name type="scientific">Gluconacetobacter diazotrophicus</name>
    <name type="common">Acetobacter diazotrophicus</name>
    <dbReference type="NCBI Taxonomy" id="33996"/>
    <lineage>
        <taxon>Bacteria</taxon>
        <taxon>Pseudomonadati</taxon>
        <taxon>Pseudomonadota</taxon>
        <taxon>Alphaproteobacteria</taxon>
        <taxon>Acetobacterales</taxon>
        <taxon>Acetobacteraceae</taxon>
        <taxon>Gluconacetobacter</taxon>
    </lineage>
</organism>
<dbReference type="EMBL" id="JABEQG010000002">
    <property type="protein sequence ID" value="MBB2155010.1"/>
    <property type="molecule type" value="Genomic_DNA"/>
</dbReference>
<dbReference type="InterPro" id="IPR028098">
    <property type="entry name" value="Glyco_trans_4-like_N"/>
</dbReference>
<evidence type="ECO:0000313" key="4">
    <source>
        <dbReference type="Proteomes" id="UP000550787"/>
    </source>
</evidence>
<dbReference type="Proteomes" id="UP000550787">
    <property type="component" value="Unassembled WGS sequence"/>
</dbReference>
<dbReference type="PANTHER" id="PTHR45947">
    <property type="entry name" value="SULFOQUINOVOSYL TRANSFERASE SQD2"/>
    <property type="match status" value="1"/>
</dbReference>
<sequence>MREIVLFRQNLFRVSEVFITQQAQALRRHVPLYTGRLRYGAGPSGARALLLHDLWRHMAWPRIAAQMLTRDPAPYLRLLAGHAPALVHAHFGVDGVYALPLARRVGVPLVTTFHGFDVTLSTARYLASPAWMNYPLHRRALARQGQLFLCNSGFLRDRALALGFPADRTRVHYIGVDCTSVRPRDPGEETPTILHVARLVEFKGTEYLLRAFARLAPRHAAARLVIIGDGPLRSRLEALARALDIGTRVSFLGAQPHPVVMDWMRRAAMLVLPSILTASGRVEGLGMVLLEAAATGVPVIGSRVGGIPEGIAEGRSGLITPPRDVDALAAAIGTLLADPALRATMGGQARAFVTRQFDLRRQTEILEGYYDDLVRANRSRQDAAKVAIAGAASSL</sequence>
<dbReference type="CDD" id="cd05844">
    <property type="entry name" value="GT4-like"/>
    <property type="match status" value="1"/>
</dbReference>
<dbReference type="PANTHER" id="PTHR45947:SF14">
    <property type="entry name" value="SLL1723 PROTEIN"/>
    <property type="match status" value="1"/>
</dbReference>
<dbReference type="GO" id="GO:0016757">
    <property type="term" value="F:glycosyltransferase activity"/>
    <property type="evidence" value="ECO:0007669"/>
    <property type="project" value="InterPro"/>
</dbReference>
<keyword evidence="3" id="KW-0808">Transferase</keyword>
<dbReference type="AlphaFoldDB" id="A0A7W4FC31"/>